<dbReference type="GO" id="GO:0005524">
    <property type="term" value="F:ATP binding"/>
    <property type="evidence" value="ECO:0007669"/>
    <property type="project" value="UniProtKB-KW"/>
</dbReference>
<keyword evidence="3" id="KW-0808">Transferase</keyword>
<evidence type="ECO:0000313" key="10">
    <source>
        <dbReference type="EMBL" id="KDR94667.1"/>
    </source>
</evidence>
<accession>A0A069RKD6</accession>
<keyword evidence="7" id="KW-0829">Tyrosine-protein kinase</keyword>
<comment type="similarity">
    <text evidence="1">Belongs to the CpsD/CapB family.</text>
</comment>
<name>A0A069RKD6_PEPLI</name>
<dbReference type="GO" id="GO:0005886">
    <property type="term" value="C:plasma membrane"/>
    <property type="evidence" value="ECO:0007669"/>
    <property type="project" value="UniProtKB-ARBA"/>
</dbReference>
<gene>
    <name evidence="10" type="ORF">CLIT_14c01280</name>
</gene>
<dbReference type="CDD" id="cd05387">
    <property type="entry name" value="BY-kinase"/>
    <property type="match status" value="1"/>
</dbReference>
<feature type="region of interest" description="Disordered" evidence="9">
    <location>
        <begin position="236"/>
        <end position="257"/>
    </location>
</feature>
<dbReference type="InterPro" id="IPR033756">
    <property type="entry name" value="YlxH/NBP35"/>
</dbReference>
<dbReference type="SUPFAM" id="SSF52540">
    <property type="entry name" value="P-loop containing nucleoside triphosphate hydrolases"/>
    <property type="match status" value="1"/>
</dbReference>
<dbReference type="OrthoDB" id="9794577at2"/>
<organism evidence="10 11">
    <name type="scientific">Peptoclostridium litorale DSM 5388</name>
    <dbReference type="NCBI Taxonomy" id="1121324"/>
    <lineage>
        <taxon>Bacteria</taxon>
        <taxon>Bacillati</taxon>
        <taxon>Bacillota</taxon>
        <taxon>Clostridia</taxon>
        <taxon>Peptostreptococcales</taxon>
        <taxon>Peptoclostridiaceae</taxon>
        <taxon>Peptoclostridium</taxon>
    </lineage>
</organism>
<evidence type="ECO:0000256" key="2">
    <source>
        <dbReference type="ARBA" id="ARBA00011903"/>
    </source>
</evidence>
<comment type="caution">
    <text evidence="10">The sequence shown here is derived from an EMBL/GenBank/DDBJ whole genome shotgun (WGS) entry which is preliminary data.</text>
</comment>
<dbReference type="PANTHER" id="PTHR32309:SF13">
    <property type="entry name" value="FERRIC ENTEROBACTIN TRANSPORT PROTEIN FEPE"/>
    <property type="match status" value="1"/>
</dbReference>
<dbReference type="RefSeq" id="WP_074210114.1">
    <property type="nucleotide sequence ID" value="NZ_FSRH01000015.1"/>
</dbReference>
<evidence type="ECO:0000256" key="5">
    <source>
        <dbReference type="ARBA" id="ARBA00022777"/>
    </source>
</evidence>
<dbReference type="AlphaFoldDB" id="A0A069RKD6"/>
<dbReference type="FunFam" id="3.40.50.300:FF:000527">
    <property type="entry name" value="Tyrosine-protein kinase etk"/>
    <property type="match status" value="1"/>
</dbReference>
<comment type="catalytic activity">
    <reaction evidence="8">
        <text>L-tyrosyl-[protein] + ATP = O-phospho-L-tyrosyl-[protein] + ADP + H(+)</text>
        <dbReference type="Rhea" id="RHEA:10596"/>
        <dbReference type="Rhea" id="RHEA-COMP:10136"/>
        <dbReference type="Rhea" id="RHEA-COMP:20101"/>
        <dbReference type="ChEBI" id="CHEBI:15378"/>
        <dbReference type="ChEBI" id="CHEBI:30616"/>
        <dbReference type="ChEBI" id="CHEBI:46858"/>
        <dbReference type="ChEBI" id="CHEBI:61978"/>
        <dbReference type="ChEBI" id="CHEBI:456216"/>
        <dbReference type="EC" id="2.7.10.2"/>
    </reaction>
</comment>
<dbReference type="InterPro" id="IPR050445">
    <property type="entry name" value="Bact_polysacc_biosynth/exp"/>
</dbReference>
<evidence type="ECO:0000256" key="3">
    <source>
        <dbReference type="ARBA" id="ARBA00022679"/>
    </source>
</evidence>
<dbReference type="InterPro" id="IPR027417">
    <property type="entry name" value="P-loop_NTPase"/>
</dbReference>
<dbReference type="Gene3D" id="3.40.50.300">
    <property type="entry name" value="P-loop containing nucleotide triphosphate hydrolases"/>
    <property type="match status" value="1"/>
</dbReference>
<dbReference type="EMBL" id="JJMM01000014">
    <property type="protein sequence ID" value="KDR94667.1"/>
    <property type="molecule type" value="Genomic_DNA"/>
</dbReference>
<keyword evidence="4" id="KW-0547">Nucleotide-binding</keyword>
<evidence type="ECO:0000256" key="1">
    <source>
        <dbReference type="ARBA" id="ARBA00007316"/>
    </source>
</evidence>
<dbReference type="Proteomes" id="UP000027946">
    <property type="component" value="Unassembled WGS sequence"/>
</dbReference>
<dbReference type="GO" id="GO:0042802">
    <property type="term" value="F:identical protein binding"/>
    <property type="evidence" value="ECO:0007669"/>
    <property type="project" value="UniProtKB-ARBA"/>
</dbReference>
<dbReference type="eggNOG" id="COG0489">
    <property type="taxonomic scope" value="Bacteria"/>
</dbReference>
<dbReference type="EC" id="2.7.10.2" evidence="2"/>
<keyword evidence="11" id="KW-1185">Reference proteome</keyword>
<evidence type="ECO:0000256" key="6">
    <source>
        <dbReference type="ARBA" id="ARBA00022840"/>
    </source>
</evidence>
<keyword evidence="5" id="KW-0418">Kinase</keyword>
<dbReference type="InterPro" id="IPR005702">
    <property type="entry name" value="Wzc-like_C"/>
</dbReference>
<evidence type="ECO:0000313" key="11">
    <source>
        <dbReference type="Proteomes" id="UP000027946"/>
    </source>
</evidence>
<dbReference type="NCBIfam" id="TIGR01007">
    <property type="entry name" value="eps_fam"/>
    <property type="match status" value="1"/>
</dbReference>
<evidence type="ECO:0000256" key="9">
    <source>
        <dbReference type="SAM" id="MobiDB-lite"/>
    </source>
</evidence>
<reference evidence="10 11" key="1">
    <citation type="submission" date="2014-03" db="EMBL/GenBank/DDBJ databases">
        <title>Genome sequence of Clostridium litorale W6, DSM 5388.</title>
        <authorList>
            <person name="Poehlein A."/>
            <person name="Jagirdar A."/>
            <person name="Khonsari B."/>
            <person name="Chibani C.M."/>
            <person name="Gutierrez Gutierrez D.A."/>
            <person name="Davydova E."/>
            <person name="Alghaithi H.S."/>
            <person name="Nair K.P."/>
            <person name="Dhamotharan K."/>
            <person name="Chandran L."/>
            <person name="G W."/>
            <person name="Daniel R."/>
        </authorList>
    </citation>
    <scope>NUCLEOTIDE SEQUENCE [LARGE SCALE GENOMIC DNA]</scope>
    <source>
        <strain evidence="10 11">W6</strain>
    </source>
</reference>
<dbReference type="STRING" id="1121324.CLIT_14c01280"/>
<sequence>MKRLKELIVHRKPKSPVSEAYRSLRTNIEFANIDKDIKSIMVTSSKQGEGKTTTISNLAITMANMGKKVAIVDCDLRKPRIHKIFEVSNIGGMTDILLTHSDYKRYVKNTEIRGLDIITAGRIPSNPSEILASKSMKKLLGEIKQDYDYMFIDAPPVAVVTDAAILSSYIDGVILVCSSGNVEIELAKSSKASLEKVGANMLGVVLNQLDVEGRSSYYSYYYRYYSDDEKKRVKKRKGSPEAAIQPNEPNLKVAGND</sequence>
<protein>
    <recommendedName>
        <fullName evidence="2">non-specific protein-tyrosine kinase</fullName>
        <ecNumber evidence="2">2.7.10.2</ecNumber>
    </recommendedName>
</protein>
<keyword evidence="6" id="KW-0067">ATP-binding</keyword>
<dbReference type="GO" id="GO:0004715">
    <property type="term" value="F:non-membrane spanning protein tyrosine kinase activity"/>
    <property type="evidence" value="ECO:0007669"/>
    <property type="project" value="UniProtKB-EC"/>
</dbReference>
<dbReference type="PANTHER" id="PTHR32309">
    <property type="entry name" value="TYROSINE-PROTEIN KINASE"/>
    <property type="match status" value="1"/>
</dbReference>
<dbReference type="Pfam" id="PF10609">
    <property type="entry name" value="ParA"/>
    <property type="match status" value="1"/>
</dbReference>
<proteinExistence type="inferred from homology"/>
<evidence type="ECO:0000256" key="8">
    <source>
        <dbReference type="ARBA" id="ARBA00051245"/>
    </source>
</evidence>
<evidence type="ECO:0000256" key="4">
    <source>
        <dbReference type="ARBA" id="ARBA00022741"/>
    </source>
</evidence>
<evidence type="ECO:0000256" key="7">
    <source>
        <dbReference type="ARBA" id="ARBA00023137"/>
    </source>
</evidence>